<gene>
    <name evidence="10" type="primary">recJ</name>
    <name evidence="10" type="ORF">QEZ41_06125</name>
</gene>
<dbReference type="Pfam" id="PF17768">
    <property type="entry name" value="RecJ_OB"/>
    <property type="match status" value="1"/>
</dbReference>
<dbReference type="InterPro" id="IPR051673">
    <property type="entry name" value="SSDNA_exonuclease_RecJ"/>
</dbReference>
<evidence type="ECO:0000256" key="1">
    <source>
        <dbReference type="ARBA" id="ARBA00005915"/>
    </source>
</evidence>
<dbReference type="InterPro" id="IPR004610">
    <property type="entry name" value="RecJ"/>
</dbReference>
<keyword evidence="6" id="KW-0175">Coiled coil</keyword>
<dbReference type="InterPro" id="IPR001667">
    <property type="entry name" value="DDH_dom"/>
</dbReference>
<dbReference type="Pfam" id="PF01368">
    <property type="entry name" value="DHH"/>
    <property type="match status" value="1"/>
</dbReference>
<dbReference type="Proteomes" id="UP001241056">
    <property type="component" value="Unassembled WGS sequence"/>
</dbReference>
<dbReference type="InterPro" id="IPR041122">
    <property type="entry name" value="RecJ_OB"/>
</dbReference>
<evidence type="ECO:0000313" key="11">
    <source>
        <dbReference type="Proteomes" id="UP001241056"/>
    </source>
</evidence>
<evidence type="ECO:0000259" key="8">
    <source>
        <dbReference type="Pfam" id="PF02272"/>
    </source>
</evidence>
<dbReference type="Gene3D" id="3.10.310.30">
    <property type="match status" value="1"/>
</dbReference>
<feature type="domain" description="RecJ OB" evidence="9">
    <location>
        <begin position="459"/>
        <end position="564"/>
    </location>
</feature>
<proteinExistence type="inferred from homology"/>
<sequence length="569" mass="62018">MLIKQRFVPEKLPELGSLPPLLQRIYAARGVSCAQELDNSLKYLLSYEQLKGIPDAVALLLQAIVEQQRILIIGDFDADGATATAVGVLGLRMLGATQVDYLVPNRFDYGYGLSVGIVEQAQQLAPDLIITVDNGISSIDGVQLAKSLGMRVLITDHHLPGEVLPVADAIVNPNQPGCSFPSKALAGVGVIFYVLLALRARMRELNSFAGAEPNLAQLLDLVALGTVADVVPLDANNRRLVQQGLARIRAGHARPGIKAIAEVGRRQLANMVAMDLGFIVGPRLNAAGRMDDMSIGIECLLAEDESQALLLAQQLDSLNAERKRTEQNMQREALEQLQDLPEDNLPFGICVYEQDWHQGVTGILASRLKERYHRPVIAFADAGDGSLKGSARSVAGLHIRDALAAIDAQNPQLIRKFGGHAMAAGLTIAQADYAQFVQAFDAQVRACLTEDELAGICVTDGELAAGEFALELAQQLRLAGPWGQQFPEPSFHGRFKLMQQRLVGERHLKMVLHNETTRIDVDAIAFNVDLEQWPNPNIQYADLAYRLDVNEFRGKQNLQLLVEHLIAVG</sequence>
<dbReference type="InterPro" id="IPR038763">
    <property type="entry name" value="DHH_sf"/>
</dbReference>
<dbReference type="SUPFAM" id="SSF64182">
    <property type="entry name" value="DHH phosphoesterases"/>
    <property type="match status" value="1"/>
</dbReference>
<dbReference type="InterPro" id="IPR003156">
    <property type="entry name" value="DHHA1_dom"/>
</dbReference>
<keyword evidence="5 10" id="KW-0269">Exonuclease</keyword>
<evidence type="ECO:0000256" key="4">
    <source>
        <dbReference type="ARBA" id="ARBA00022801"/>
    </source>
</evidence>
<dbReference type="PANTHER" id="PTHR30255:SF2">
    <property type="entry name" value="SINGLE-STRANDED-DNA-SPECIFIC EXONUCLEASE RECJ"/>
    <property type="match status" value="1"/>
</dbReference>
<keyword evidence="3" id="KW-0540">Nuclease</keyword>
<feature type="coiled-coil region" evidence="6">
    <location>
        <begin position="301"/>
        <end position="340"/>
    </location>
</feature>
<accession>A0ABT7SNV3</accession>
<dbReference type="Gene3D" id="3.90.1640.30">
    <property type="match status" value="1"/>
</dbReference>
<evidence type="ECO:0000256" key="2">
    <source>
        <dbReference type="ARBA" id="ARBA00019841"/>
    </source>
</evidence>
<evidence type="ECO:0000256" key="5">
    <source>
        <dbReference type="ARBA" id="ARBA00022839"/>
    </source>
</evidence>
<dbReference type="NCBIfam" id="TIGR00644">
    <property type="entry name" value="recJ"/>
    <property type="match status" value="1"/>
</dbReference>
<protein>
    <recommendedName>
        <fullName evidence="2">Single-stranded-DNA-specific exonuclease RecJ</fullName>
    </recommendedName>
</protein>
<dbReference type="PANTHER" id="PTHR30255">
    <property type="entry name" value="SINGLE-STRANDED-DNA-SPECIFIC EXONUCLEASE RECJ"/>
    <property type="match status" value="1"/>
</dbReference>
<comment type="caution">
    <text evidence="10">The sequence shown here is derived from an EMBL/GenBank/DDBJ whole genome shotgun (WGS) entry which is preliminary data.</text>
</comment>
<evidence type="ECO:0000256" key="6">
    <source>
        <dbReference type="SAM" id="Coils"/>
    </source>
</evidence>
<keyword evidence="11" id="KW-1185">Reference proteome</keyword>
<evidence type="ECO:0000256" key="3">
    <source>
        <dbReference type="ARBA" id="ARBA00022722"/>
    </source>
</evidence>
<keyword evidence="4" id="KW-0378">Hydrolase</keyword>
<reference evidence="10 11" key="1">
    <citation type="submission" date="2023-06" db="EMBL/GenBank/DDBJ databases">
        <title>Thiopseudomonas sp. CY1220 draft genome sequence.</title>
        <authorList>
            <person name="Zhao G."/>
            <person name="An M."/>
        </authorList>
    </citation>
    <scope>NUCLEOTIDE SEQUENCE [LARGE SCALE GENOMIC DNA]</scope>
    <source>
        <strain evidence="10 11">CY1220</strain>
    </source>
</reference>
<evidence type="ECO:0000313" key="10">
    <source>
        <dbReference type="EMBL" id="MDM7857856.1"/>
    </source>
</evidence>
<name>A0ABT7SNV3_9GAMM</name>
<feature type="domain" description="DDH" evidence="7">
    <location>
        <begin position="69"/>
        <end position="226"/>
    </location>
</feature>
<dbReference type="RefSeq" id="WP_289410515.1">
    <property type="nucleotide sequence ID" value="NZ_JAUCDY010000005.1"/>
</dbReference>
<evidence type="ECO:0000259" key="7">
    <source>
        <dbReference type="Pfam" id="PF01368"/>
    </source>
</evidence>
<feature type="domain" description="DHHA1" evidence="8">
    <location>
        <begin position="351"/>
        <end position="445"/>
    </location>
</feature>
<organism evidence="10 11">
    <name type="scientific">Thiopseudomonas acetoxidans</name>
    <dbReference type="NCBI Taxonomy" id="3041622"/>
    <lineage>
        <taxon>Bacteria</taxon>
        <taxon>Pseudomonadati</taxon>
        <taxon>Pseudomonadota</taxon>
        <taxon>Gammaproteobacteria</taxon>
        <taxon>Pseudomonadales</taxon>
        <taxon>Pseudomonadaceae</taxon>
        <taxon>Thiopseudomonas</taxon>
    </lineage>
</organism>
<dbReference type="GO" id="GO:0004527">
    <property type="term" value="F:exonuclease activity"/>
    <property type="evidence" value="ECO:0007669"/>
    <property type="project" value="UniProtKB-KW"/>
</dbReference>
<dbReference type="Pfam" id="PF02272">
    <property type="entry name" value="DHHA1"/>
    <property type="match status" value="1"/>
</dbReference>
<evidence type="ECO:0000259" key="9">
    <source>
        <dbReference type="Pfam" id="PF17768"/>
    </source>
</evidence>
<comment type="similarity">
    <text evidence="1">Belongs to the RecJ family.</text>
</comment>
<dbReference type="EMBL" id="JAUCDY010000005">
    <property type="protein sequence ID" value="MDM7857856.1"/>
    <property type="molecule type" value="Genomic_DNA"/>
</dbReference>